<evidence type="ECO:0000256" key="14">
    <source>
        <dbReference type="ARBA" id="ARBA00049255"/>
    </source>
</evidence>
<dbReference type="InterPro" id="IPR045864">
    <property type="entry name" value="aa-tRNA-synth_II/BPL/LPL"/>
</dbReference>
<dbReference type="InterPro" id="IPR005147">
    <property type="entry name" value="tRNA_synthase_B5-dom"/>
</dbReference>
<dbReference type="InterPro" id="IPR009061">
    <property type="entry name" value="DNA-bd_dom_put_sf"/>
</dbReference>
<dbReference type="InterPro" id="IPR012340">
    <property type="entry name" value="NA-bd_OB-fold"/>
</dbReference>
<evidence type="ECO:0000256" key="16">
    <source>
        <dbReference type="PROSITE-ProRule" id="PRU00209"/>
    </source>
</evidence>
<keyword evidence="11 16" id="KW-0694">RNA-binding</keyword>
<evidence type="ECO:0000256" key="13">
    <source>
        <dbReference type="ARBA" id="ARBA00023146"/>
    </source>
</evidence>
<dbReference type="SMART" id="SM00873">
    <property type="entry name" value="B3_4"/>
    <property type="match status" value="1"/>
</dbReference>
<accession>A0A0R1L2V1</accession>
<gene>
    <name evidence="15" type="primary">pheT</name>
    <name evidence="20" type="ORF">FD17_GL000117</name>
</gene>
<dbReference type="GO" id="GO:0016740">
    <property type="term" value="F:transferase activity"/>
    <property type="evidence" value="ECO:0007669"/>
    <property type="project" value="UniProtKB-ARBA"/>
</dbReference>
<evidence type="ECO:0000256" key="11">
    <source>
        <dbReference type="ARBA" id="ARBA00022884"/>
    </source>
</evidence>
<dbReference type="InterPro" id="IPR005146">
    <property type="entry name" value="B3/B4_tRNA-bd"/>
</dbReference>
<dbReference type="InterPro" id="IPR033714">
    <property type="entry name" value="tRNA_bind_bactPheRS"/>
</dbReference>
<dbReference type="PROSITE" id="PS50886">
    <property type="entry name" value="TRBD"/>
    <property type="match status" value="1"/>
</dbReference>
<dbReference type="EMBL" id="AZEA01000001">
    <property type="protein sequence ID" value="KRK89880.1"/>
    <property type="molecule type" value="Genomic_DNA"/>
</dbReference>
<evidence type="ECO:0000259" key="17">
    <source>
        <dbReference type="PROSITE" id="PS50886"/>
    </source>
</evidence>
<dbReference type="InterPro" id="IPR036690">
    <property type="entry name" value="Fdx_antiC-bd_sf"/>
</dbReference>
<dbReference type="FunFam" id="3.50.40.10:FF:000001">
    <property type="entry name" value="Phenylalanine--tRNA ligase beta subunit"/>
    <property type="match status" value="1"/>
</dbReference>
<dbReference type="Proteomes" id="UP000051581">
    <property type="component" value="Unassembled WGS sequence"/>
</dbReference>
<dbReference type="PATRIC" id="fig|1423808.3.peg.118"/>
<evidence type="ECO:0000256" key="12">
    <source>
        <dbReference type="ARBA" id="ARBA00022917"/>
    </source>
</evidence>
<dbReference type="AlphaFoldDB" id="A0A0R1L2V1"/>
<dbReference type="PROSITE" id="PS51447">
    <property type="entry name" value="FDX_ACB"/>
    <property type="match status" value="1"/>
</dbReference>
<dbReference type="InterPro" id="IPR005121">
    <property type="entry name" value="Fdx_antiC-bd"/>
</dbReference>
<evidence type="ECO:0000256" key="3">
    <source>
        <dbReference type="ARBA" id="ARBA00011209"/>
    </source>
</evidence>
<feature type="binding site" evidence="15">
    <location>
        <position position="460"/>
    </location>
    <ligand>
        <name>Mg(2+)</name>
        <dbReference type="ChEBI" id="CHEBI:18420"/>
        <note>shared with alpha subunit</note>
    </ligand>
</feature>
<evidence type="ECO:0000259" key="18">
    <source>
        <dbReference type="PROSITE" id="PS51447"/>
    </source>
</evidence>
<dbReference type="SUPFAM" id="SSF56037">
    <property type="entry name" value="PheT/TilS domain"/>
    <property type="match status" value="1"/>
</dbReference>
<dbReference type="Gene3D" id="3.30.70.380">
    <property type="entry name" value="Ferrodoxin-fold anticodon-binding domain"/>
    <property type="match status" value="1"/>
</dbReference>
<evidence type="ECO:0000256" key="4">
    <source>
        <dbReference type="ARBA" id="ARBA00022490"/>
    </source>
</evidence>
<dbReference type="Gene3D" id="2.40.50.140">
    <property type="entry name" value="Nucleic acid-binding proteins"/>
    <property type="match status" value="1"/>
</dbReference>
<keyword evidence="21" id="KW-1185">Reference proteome</keyword>
<feature type="binding site" evidence="15">
    <location>
        <position position="469"/>
    </location>
    <ligand>
        <name>Mg(2+)</name>
        <dbReference type="ChEBI" id="CHEBI:18420"/>
        <note>shared with alpha subunit</note>
    </ligand>
</feature>
<evidence type="ECO:0000256" key="6">
    <source>
        <dbReference type="ARBA" id="ARBA00022598"/>
    </source>
</evidence>
<dbReference type="SUPFAM" id="SSF54991">
    <property type="entry name" value="Anticodon-binding domain of PheRS"/>
    <property type="match status" value="1"/>
</dbReference>
<dbReference type="HAMAP" id="MF_00283">
    <property type="entry name" value="Phe_tRNA_synth_beta1"/>
    <property type="match status" value="1"/>
</dbReference>
<feature type="domain" description="FDX-ACB" evidence="18">
    <location>
        <begin position="710"/>
        <end position="803"/>
    </location>
</feature>
<keyword evidence="8 15" id="KW-0547">Nucleotide-binding</keyword>
<dbReference type="FunFam" id="3.30.930.10:FF:000022">
    <property type="entry name" value="Phenylalanine--tRNA ligase beta subunit"/>
    <property type="match status" value="1"/>
</dbReference>
<dbReference type="GO" id="GO:0005524">
    <property type="term" value="F:ATP binding"/>
    <property type="evidence" value="ECO:0007669"/>
    <property type="project" value="UniProtKB-UniRule"/>
</dbReference>
<keyword evidence="9 15" id="KW-0067">ATP-binding</keyword>
<dbReference type="FunFam" id="3.30.56.10:FF:000002">
    <property type="entry name" value="Phenylalanine--tRNA ligase beta subunit"/>
    <property type="match status" value="1"/>
</dbReference>
<dbReference type="NCBIfam" id="NF045760">
    <property type="entry name" value="YtpR"/>
    <property type="match status" value="1"/>
</dbReference>
<dbReference type="InterPro" id="IPR045060">
    <property type="entry name" value="Phe-tRNA-ligase_IIc_bsu"/>
</dbReference>
<dbReference type="FunFam" id="3.30.70.380:FF:000001">
    <property type="entry name" value="Phenylalanine--tRNA ligase beta subunit"/>
    <property type="match status" value="1"/>
</dbReference>
<dbReference type="InterPro" id="IPR041616">
    <property type="entry name" value="PheRS_beta_core"/>
</dbReference>
<evidence type="ECO:0000256" key="5">
    <source>
        <dbReference type="ARBA" id="ARBA00022555"/>
    </source>
</evidence>
<evidence type="ECO:0000256" key="7">
    <source>
        <dbReference type="ARBA" id="ARBA00022723"/>
    </source>
</evidence>
<dbReference type="SUPFAM" id="SSF46955">
    <property type="entry name" value="Putative DNA-binding domain"/>
    <property type="match status" value="1"/>
</dbReference>
<dbReference type="Pfam" id="PF03483">
    <property type="entry name" value="B3_4"/>
    <property type="match status" value="1"/>
</dbReference>
<comment type="subunit">
    <text evidence="3 15">Tetramer of two alpha and two beta subunits.</text>
</comment>
<comment type="cofactor">
    <cofactor evidence="15">
        <name>Mg(2+)</name>
        <dbReference type="ChEBI" id="CHEBI:18420"/>
    </cofactor>
    <text evidence="15">Binds 2 magnesium ions per tetramer.</text>
</comment>
<dbReference type="CDD" id="cd00769">
    <property type="entry name" value="PheRS_beta_core"/>
    <property type="match status" value="1"/>
</dbReference>
<keyword evidence="6 15" id="KW-0436">Ligase</keyword>
<evidence type="ECO:0000256" key="9">
    <source>
        <dbReference type="ARBA" id="ARBA00022840"/>
    </source>
</evidence>
<keyword evidence="10 15" id="KW-0460">Magnesium</keyword>
<dbReference type="InterPro" id="IPR002547">
    <property type="entry name" value="tRNA-bd_dom"/>
</dbReference>
<dbReference type="SMART" id="SM00896">
    <property type="entry name" value="FDX-ACB"/>
    <property type="match status" value="1"/>
</dbReference>
<keyword evidence="4 15" id="KW-0963">Cytoplasm</keyword>
<evidence type="ECO:0000256" key="15">
    <source>
        <dbReference type="HAMAP-Rule" id="MF_00283"/>
    </source>
</evidence>
<keyword evidence="12 15" id="KW-0648">Protein biosynthesis</keyword>
<sequence>MKVSYKWLKQYLDLNMPAKDLAEKIERTAVEVDSVEVAEDGLKKLVVGHILSMTKHPESDHLHVCQVDVGEDEPLQIVCGAPNVDVDQKVIVALPNSRIGGNVKIKRSKMRGIESSGMICALDEIGFSKDVVPKEWADGIYVFDDDVPVGEPIYKYLGMDDPIIDLDVTPNRGDMLSILGTVHDLAAIYDQKPEIKKPVVNEDESLDANQIIQASADDKLAKTYKLRVVEGVKIAPSPSWLQIVLWNAGIRPINNVVDVTNYILLKYGQPLHSFDKDKIDGEITVRMAAKGEKLTTLDEEERELSTDDMVIADKNKPIALAGVMGGFNTQIDDQTTNVVIESAIFDSFKIRKTAQRHNLHSEASQRFERGINPDGVQDAVDEAVSMIKELAGGQIAKGTVTASEYHPELPTIFITAERTNHVLGTSLSTDEIKNIFDRLGFSSETHEDGLNVTIPARRWDIFRDADLYEEVARIYGYDNLPATLPTGRQSIGVLTPTQKLQRASRIALEGLGLTQAISYSLTTPEKAKMFLMQDSFETNLLWPMTQDHSVLRMNMLSGLLDDVAYNHAHKVDDVALYETGRVFYKDSAEQIRPKEVEHIAGVITGNLTDPLWNNHVKPVDFFQLKGIVNQFLINLGVKGDIEYSATDQYPEMHPGRTANISIHGHNVGFLGQIHPRIAKKFKIKETYGFELNMQELIDLPKNDDQYQAISKYPSIKRDISIVVGQDVSNSQILEVMTKRGGAFLKRVRLFDVYQGENVPEGKKSMAYSLTYVDPRETLKDEVVNTAFEKIKKRLTADLNAEIR</sequence>
<keyword evidence="7 15" id="KW-0479">Metal-binding</keyword>
<feature type="domain" description="B5" evidence="19">
    <location>
        <begin position="407"/>
        <end position="482"/>
    </location>
</feature>
<feature type="binding site" evidence="15">
    <location>
        <position position="470"/>
    </location>
    <ligand>
        <name>Mg(2+)</name>
        <dbReference type="ChEBI" id="CHEBI:18420"/>
        <note>shared with alpha subunit</note>
    </ligand>
</feature>
<dbReference type="GO" id="GO:0004826">
    <property type="term" value="F:phenylalanine-tRNA ligase activity"/>
    <property type="evidence" value="ECO:0007669"/>
    <property type="project" value="UniProtKB-UniRule"/>
</dbReference>
<evidence type="ECO:0000256" key="2">
    <source>
        <dbReference type="ARBA" id="ARBA00008653"/>
    </source>
</evidence>
<feature type="binding site" evidence="15">
    <location>
        <position position="466"/>
    </location>
    <ligand>
        <name>Mg(2+)</name>
        <dbReference type="ChEBI" id="CHEBI:18420"/>
        <note>shared with alpha subunit</note>
    </ligand>
</feature>
<dbReference type="PANTHER" id="PTHR10947">
    <property type="entry name" value="PHENYLALANYL-TRNA SYNTHETASE BETA CHAIN AND LEUCINE-RICH REPEAT-CONTAINING PROTEIN 47"/>
    <property type="match status" value="1"/>
</dbReference>
<dbReference type="Gene3D" id="3.50.40.10">
    <property type="entry name" value="Phenylalanyl-trna Synthetase, Chain B, domain 3"/>
    <property type="match status" value="1"/>
</dbReference>
<proteinExistence type="inferred from homology"/>
<reference evidence="20 21" key="1">
    <citation type="journal article" date="2015" name="Genome Announc.">
        <title>Expanding the biotechnology potential of lactobacilli through comparative genomics of 213 strains and associated genera.</title>
        <authorList>
            <person name="Sun Z."/>
            <person name="Harris H.M."/>
            <person name="McCann A."/>
            <person name="Guo C."/>
            <person name="Argimon S."/>
            <person name="Zhang W."/>
            <person name="Yang X."/>
            <person name="Jeffery I.B."/>
            <person name="Cooney J.C."/>
            <person name="Kagawa T.F."/>
            <person name="Liu W."/>
            <person name="Song Y."/>
            <person name="Salvetti E."/>
            <person name="Wrobel A."/>
            <person name="Rasinkangas P."/>
            <person name="Parkhill J."/>
            <person name="Rea M.C."/>
            <person name="O'Sullivan O."/>
            <person name="Ritari J."/>
            <person name="Douillard F.P."/>
            <person name="Paul Ross R."/>
            <person name="Yang R."/>
            <person name="Briner A.E."/>
            <person name="Felis G.E."/>
            <person name="de Vos W.M."/>
            <person name="Barrangou R."/>
            <person name="Klaenhammer T.R."/>
            <person name="Caufield P.W."/>
            <person name="Cui Y."/>
            <person name="Zhang H."/>
            <person name="O'Toole P.W."/>
        </authorList>
    </citation>
    <scope>NUCLEOTIDE SEQUENCE [LARGE SCALE GENOMIC DNA]</scope>
    <source>
        <strain evidence="20 21">DSM 19904</strain>
    </source>
</reference>
<comment type="catalytic activity">
    <reaction evidence="14 15">
        <text>tRNA(Phe) + L-phenylalanine + ATP = L-phenylalanyl-tRNA(Phe) + AMP + diphosphate + H(+)</text>
        <dbReference type="Rhea" id="RHEA:19413"/>
        <dbReference type="Rhea" id="RHEA-COMP:9668"/>
        <dbReference type="Rhea" id="RHEA-COMP:9699"/>
        <dbReference type="ChEBI" id="CHEBI:15378"/>
        <dbReference type="ChEBI" id="CHEBI:30616"/>
        <dbReference type="ChEBI" id="CHEBI:33019"/>
        <dbReference type="ChEBI" id="CHEBI:58095"/>
        <dbReference type="ChEBI" id="CHEBI:78442"/>
        <dbReference type="ChEBI" id="CHEBI:78531"/>
        <dbReference type="ChEBI" id="CHEBI:456215"/>
        <dbReference type="EC" id="6.1.1.20"/>
    </reaction>
</comment>
<evidence type="ECO:0000256" key="8">
    <source>
        <dbReference type="ARBA" id="ARBA00022741"/>
    </source>
</evidence>
<dbReference type="RefSeq" id="WP_057822700.1">
    <property type="nucleotide sequence ID" value="NZ_AZEA01000001.1"/>
</dbReference>
<evidence type="ECO:0000256" key="1">
    <source>
        <dbReference type="ARBA" id="ARBA00004496"/>
    </source>
</evidence>
<dbReference type="CDD" id="cd02796">
    <property type="entry name" value="tRNA_bind_bactPheRS"/>
    <property type="match status" value="1"/>
</dbReference>
<evidence type="ECO:0000313" key="20">
    <source>
        <dbReference type="EMBL" id="KRK89880.1"/>
    </source>
</evidence>
<dbReference type="GO" id="GO:0000049">
    <property type="term" value="F:tRNA binding"/>
    <property type="evidence" value="ECO:0007669"/>
    <property type="project" value="UniProtKB-UniRule"/>
</dbReference>
<evidence type="ECO:0000256" key="10">
    <source>
        <dbReference type="ARBA" id="ARBA00022842"/>
    </source>
</evidence>
<dbReference type="GO" id="GO:0009328">
    <property type="term" value="C:phenylalanine-tRNA ligase complex"/>
    <property type="evidence" value="ECO:0007669"/>
    <property type="project" value="TreeGrafter"/>
</dbReference>
<protein>
    <recommendedName>
        <fullName evidence="15">Phenylalanine--tRNA ligase beta subunit</fullName>
        <ecNumber evidence="15">6.1.1.20</ecNumber>
    </recommendedName>
    <alternativeName>
        <fullName evidence="15">Phenylalanyl-tRNA synthetase beta subunit</fullName>
        <shortName evidence="15">PheRS</shortName>
    </alternativeName>
</protein>
<dbReference type="EC" id="6.1.1.20" evidence="15"/>
<dbReference type="PANTHER" id="PTHR10947:SF0">
    <property type="entry name" value="PHENYLALANINE--TRNA LIGASE BETA SUBUNIT"/>
    <property type="match status" value="1"/>
</dbReference>
<organism evidence="20 21">
    <name type="scientific">Lentilactobacillus sunkii DSM 19904</name>
    <dbReference type="NCBI Taxonomy" id="1423808"/>
    <lineage>
        <taxon>Bacteria</taxon>
        <taxon>Bacillati</taxon>
        <taxon>Bacillota</taxon>
        <taxon>Bacilli</taxon>
        <taxon>Lactobacillales</taxon>
        <taxon>Lactobacillaceae</taxon>
        <taxon>Lentilactobacillus</taxon>
    </lineage>
</organism>
<dbReference type="InterPro" id="IPR004532">
    <property type="entry name" value="Phe-tRNA-ligase_IIc_bsu_bact"/>
</dbReference>
<dbReference type="FunFam" id="2.40.50.140:FF:000045">
    <property type="entry name" value="Phenylalanine--tRNA ligase beta subunit"/>
    <property type="match status" value="1"/>
</dbReference>
<comment type="caution">
    <text evidence="20">The sequence shown here is derived from an EMBL/GenBank/DDBJ whole genome shotgun (WGS) entry which is preliminary data.</text>
</comment>
<evidence type="ECO:0000259" key="19">
    <source>
        <dbReference type="PROSITE" id="PS51483"/>
    </source>
</evidence>
<comment type="similarity">
    <text evidence="2 15">Belongs to the phenylalanyl-tRNA synthetase beta subunit family. Type 1 subfamily.</text>
</comment>
<dbReference type="GO" id="GO:0000287">
    <property type="term" value="F:magnesium ion binding"/>
    <property type="evidence" value="ECO:0007669"/>
    <property type="project" value="UniProtKB-UniRule"/>
</dbReference>
<dbReference type="SMART" id="SM00874">
    <property type="entry name" value="B5"/>
    <property type="match status" value="1"/>
</dbReference>
<dbReference type="Pfam" id="PF01588">
    <property type="entry name" value="tRNA_bind"/>
    <property type="match status" value="1"/>
</dbReference>
<dbReference type="Gene3D" id="3.30.930.10">
    <property type="entry name" value="Bira Bifunctional Protein, Domain 2"/>
    <property type="match status" value="1"/>
</dbReference>
<dbReference type="Pfam" id="PF03484">
    <property type="entry name" value="B5"/>
    <property type="match status" value="1"/>
</dbReference>
<dbReference type="SUPFAM" id="SSF50249">
    <property type="entry name" value="Nucleic acid-binding proteins"/>
    <property type="match status" value="1"/>
</dbReference>
<dbReference type="OrthoDB" id="9805455at2"/>
<name>A0A0R1L2V1_9LACO</name>
<dbReference type="NCBIfam" id="TIGR00472">
    <property type="entry name" value="pheT_bact"/>
    <property type="match status" value="1"/>
</dbReference>
<dbReference type="PROSITE" id="PS51483">
    <property type="entry name" value="B5"/>
    <property type="match status" value="1"/>
</dbReference>
<keyword evidence="13 15" id="KW-0030">Aminoacyl-tRNA synthetase</keyword>
<dbReference type="Pfam" id="PF17759">
    <property type="entry name" value="tRNA_synthFbeta"/>
    <property type="match status" value="1"/>
</dbReference>
<evidence type="ECO:0000313" key="21">
    <source>
        <dbReference type="Proteomes" id="UP000051581"/>
    </source>
</evidence>
<dbReference type="Pfam" id="PF03147">
    <property type="entry name" value="FDX-ACB"/>
    <property type="match status" value="1"/>
</dbReference>
<feature type="domain" description="TRNA-binding" evidence="17">
    <location>
        <begin position="39"/>
        <end position="154"/>
    </location>
</feature>
<keyword evidence="5 16" id="KW-0820">tRNA-binding</keyword>
<dbReference type="GO" id="GO:0140096">
    <property type="term" value="F:catalytic activity, acting on a protein"/>
    <property type="evidence" value="ECO:0007669"/>
    <property type="project" value="UniProtKB-ARBA"/>
</dbReference>
<comment type="subcellular location">
    <subcellularLocation>
        <location evidence="1 15">Cytoplasm</location>
    </subcellularLocation>
</comment>
<dbReference type="SUPFAM" id="SSF55681">
    <property type="entry name" value="Class II aaRS and biotin synthetases"/>
    <property type="match status" value="1"/>
</dbReference>
<dbReference type="GO" id="GO:0006432">
    <property type="term" value="P:phenylalanyl-tRNA aminoacylation"/>
    <property type="evidence" value="ECO:0007669"/>
    <property type="project" value="UniProtKB-UniRule"/>
</dbReference>
<dbReference type="Gene3D" id="3.30.56.10">
    <property type="match status" value="2"/>
</dbReference>
<dbReference type="InterPro" id="IPR020825">
    <property type="entry name" value="Phe-tRNA_synthase-like_B3/B4"/>
</dbReference>